<reference evidence="5 6" key="1">
    <citation type="submission" date="2023-09" db="EMBL/GenBank/DDBJ databases">
        <title>Aquirufa genomes.</title>
        <authorList>
            <person name="Pitt A."/>
        </authorList>
    </citation>
    <scope>NUCLEOTIDE SEQUENCE [LARGE SCALE GENOMIC DNA]</scope>
    <source>
        <strain evidence="5 6">LEOWEIH-7C</strain>
    </source>
</reference>
<comment type="caution">
    <text evidence="5">The sequence shown here is derived from an EMBL/GenBank/DDBJ whole genome shotgun (WGS) entry which is preliminary data.</text>
</comment>
<evidence type="ECO:0000313" key="6">
    <source>
        <dbReference type="Proteomes" id="UP001249959"/>
    </source>
</evidence>
<dbReference type="SMART" id="SM00382">
    <property type="entry name" value="AAA"/>
    <property type="match status" value="1"/>
</dbReference>
<proteinExistence type="predicted"/>
<dbReference type="PANTHER" id="PTHR42781:SF4">
    <property type="entry name" value="SPERMIDINE_PUTRESCINE IMPORT ATP-BINDING PROTEIN POTA"/>
    <property type="match status" value="1"/>
</dbReference>
<dbReference type="InterPro" id="IPR017871">
    <property type="entry name" value="ABC_transporter-like_CS"/>
</dbReference>
<evidence type="ECO:0000313" key="5">
    <source>
        <dbReference type="EMBL" id="MDU0808170.1"/>
    </source>
</evidence>
<keyword evidence="6" id="KW-1185">Reference proteome</keyword>
<keyword evidence="3 5" id="KW-0067">ATP-binding</keyword>
<keyword evidence="2" id="KW-0547">Nucleotide-binding</keyword>
<dbReference type="InterPro" id="IPR027417">
    <property type="entry name" value="P-loop_NTPase"/>
</dbReference>
<sequence length="257" mass="29145">MLKIFIPSYQVNPHFALSKVKIEIKPGEIHTLVGKSGSGKSTVAHIVVGLIKAENSSILINGKELNAGLLDRLIPQFKAAGYVPQNLHLKPHHTVDAYLDMLFQRLTEKDRIKTIKHYVNLFHIKHLLNAKIIQLSGGERQKIALLEAVSQPIEYLVLDEPFSQLDTEQKIEFIQIIQQLIAYKQIPCLLISHDLVDIIKMSHKLGIIENGKVAFQGNWDKFWKSKNNIASRLKLAMLNWKIETDSLLNNLKQPLGD</sequence>
<dbReference type="PROSITE" id="PS50893">
    <property type="entry name" value="ABC_TRANSPORTER_2"/>
    <property type="match status" value="1"/>
</dbReference>
<dbReference type="SUPFAM" id="SSF52540">
    <property type="entry name" value="P-loop containing nucleoside triphosphate hydrolases"/>
    <property type="match status" value="1"/>
</dbReference>
<organism evidence="5 6">
    <name type="scientific">Aquirufa regiilacus</name>
    <dbReference type="NCBI Taxonomy" id="3024868"/>
    <lineage>
        <taxon>Bacteria</taxon>
        <taxon>Pseudomonadati</taxon>
        <taxon>Bacteroidota</taxon>
        <taxon>Cytophagia</taxon>
        <taxon>Cytophagales</taxon>
        <taxon>Flectobacillaceae</taxon>
        <taxon>Aquirufa</taxon>
    </lineage>
</organism>
<dbReference type="PROSITE" id="PS00211">
    <property type="entry name" value="ABC_TRANSPORTER_1"/>
    <property type="match status" value="1"/>
</dbReference>
<dbReference type="Gene3D" id="3.40.50.300">
    <property type="entry name" value="P-loop containing nucleotide triphosphate hydrolases"/>
    <property type="match status" value="1"/>
</dbReference>
<feature type="domain" description="ABC transporter" evidence="4">
    <location>
        <begin position="2"/>
        <end position="235"/>
    </location>
</feature>
<dbReference type="Proteomes" id="UP001249959">
    <property type="component" value="Unassembled WGS sequence"/>
</dbReference>
<dbReference type="GO" id="GO:0005524">
    <property type="term" value="F:ATP binding"/>
    <property type="evidence" value="ECO:0007669"/>
    <property type="project" value="UniProtKB-KW"/>
</dbReference>
<name>A0ABU3TQT1_9BACT</name>
<evidence type="ECO:0000259" key="4">
    <source>
        <dbReference type="PROSITE" id="PS50893"/>
    </source>
</evidence>
<dbReference type="RefSeq" id="WP_316070329.1">
    <property type="nucleotide sequence ID" value="NZ_JAVNWW010000001.1"/>
</dbReference>
<dbReference type="PANTHER" id="PTHR42781">
    <property type="entry name" value="SPERMIDINE/PUTRESCINE IMPORT ATP-BINDING PROTEIN POTA"/>
    <property type="match status" value="1"/>
</dbReference>
<evidence type="ECO:0000256" key="1">
    <source>
        <dbReference type="ARBA" id="ARBA00022448"/>
    </source>
</evidence>
<accession>A0ABU3TQT1</accession>
<dbReference type="InterPro" id="IPR003439">
    <property type="entry name" value="ABC_transporter-like_ATP-bd"/>
</dbReference>
<dbReference type="InterPro" id="IPR003593">
    <property type="entry name" value="AAA+_ATPase"/>
</dbReference>
<keyword evidence="1" id="KW-0813">Transport</keyword>
<evidence type="ECO:0000256" key="2">
    <source>
        <dbReference type="ARBA" id="ARBA00022741"/>
    </source>
</evidence>
<evidence type="ECO:0000256" key="3">
    <source>
        <dbReference type="ARBA" id="ARBA00022840"/>
    </source>
</evidence>
<protein>
    <submittedName>
        <fullName evidence="5">ATP-binding cassette domain-containing protein</fullName>
    </submittedName>
</protein>
<gene>
    <name evidence="5" type="ORF">PQG45_03860</name>
</gene>
<dbReference type="EMBL" id="JAVNWW010000001">
    <property type="protein sequence ID" value="MDU0808170.1"/>
    <property type="molecule type" value="Genomic_DNA"/>
</dbReference>
<dbReference type="Pfam" id="PF00005">
    <property type="entry name" value="ABC_tran"/>
    <property type="match status" value="1"/>
</dbReference>
<dbReference type="InterPro" id="IPR050093">
    <property type="entry name" value="ABC_SmlMolc_Importer"/>
</dbReference>